<protein>
    <submittedName>
        <fullName evidence="1">Uncharacterized protein</fullName>
    </submittedName>
</protein>
<sequence>MARLSHPVVHPHPDPAPVEAPAPPAPAPAQGQGNAGPNAPPGVEMRGPNPWVLAGYRLTQALLAAAALAAVASAHDFTSVTAFRYLISSAAFQCLWTLALAILFFYGLLVGRSFRDPRFFAVRCVGDWIAGSLSFSAACASAGITTFINNDLEACWENHCPSFMSATAMAFLSWFAIAPCCVVNLYNVVYRLQRQ</sequence>
<name>A0ACD6A3Q7_AVESA</name>
<keyword evidence="2" id="KW-1185">Reference proteome</keyword>
<proteinExistence type="predicted"/>
<reference evidence="1" key="2">
    <citation type="submission" date="2025-09" db="UniProtKB">
        <authorList>
            <consortium name="EnsemblPlants"/>
        </authorList>
    </citation>
    <scope>IDENTIFICATION</scope>
</reference>
<reference evidence="1" key="1">
    <citation type="submission" date="2021-05" db="EMBL/GenBank/DDBJ databases">
        <authorList>
            <person name="Scholz U."/>
            <person name="Mascher M."/>
            <person name="Fiebig A."/>
        </authorList>
    </citation>
    <scope>NUCLEOTIDE SEQUENCE [LARGE SCALE GENOMIC DNA]</scope>
</reference>
<evidence type="ECO:0000313" key="2">
    <source>
        <dbReference type="Proteomes" id="UP001732700"/>
    </source>
</evidence>
<dbReference type="Proteomes" id="UP001732700">
    <property type="component" value="Chromosome 7C"/>
</dbReference>
<organism evidence="1 2">
    <name type="scientific">Avena sativa</name>
    <name type="common">Oat</name>
    <dbReference type="NCBI Taxonomy" id="4498"/>
    <lineage>
        <taxon>Eukaryota</taxon>
        <taxon>Viridiplantae</taxon>
        <taxon>Streptophyta</taxon>
        <taxon>Embryophyta</taxon>
        <taxon>Tracheophyta</taxon>
        <taxon>Spermatophyta</taxon>
        <taxon>Magnoliopsida</taxon>
        <taxon>Liliopsida</taxon>
        <taxon>Poales</taxon>
        <taxon>Poaceae</taxon>
        <taxon>BOP clade</taxon>
        <taxon>Pooideae</taxon>
        <taxon>Poodae</taxon>
        <taxon>Poeae</taxon>
        <taxon>Poeae Chloroplast Group 1 (Aveneae type)</taxon>
        <taxon>Aveninae</taxon>
        <taxon>Avena</taxon>
    </lineage>
</organism>
<accession>A0ACD6A3Q7</accession>
<dbReference type="EnsemblPlants" id="AVESA.00010b.r2.7CG0696460.1">
    <property type="protein sequence ID" value="AVESA.00010b.r2.7CG0696460.1.CDS"/>
    <property type="gene ID" value="AVESA.00010b.r2.7CG0696460"/>
</dbReference>
<evidence type="ECO:0000313" key="1">
    <source>
        <dbReference type="EnsemblPlants" id="AVESA.00010b.r2.7CG0696460.1.CDS"/>
    </source>
</evidence>